<proteinExistence type="predicted"/>
<evidence type="ECO:0000313" key="2">
    <source>
        <dbReference type="EMBL" id="PWI68073.1"/>
    </source>
</evidence>
<reference evidence="1 4" key="4">
    <citation type="journal article" date="2024" name="Microbiol. Resour. Announc.">
        <title>Genome annotations for the ascomycete fungi Trichoderma harzianum, Trichoderma aggressivum, and Purpureocillium lilacinum.</title>
        <authorList>
            <person name="Beijen E.P.W."/>
            <person name="Ohm R.A."/>
        </authorList>
    </citation>
    <scope>NUCLEOTIDE SEQUENCE [LARGE SCALE GENOMIC DNA]</scope>
    <source>
        <strain evidence="1 4">CBS 150709</strain>
    </source>
</reference>
<name>A0A2U3E0Q4_PURLI</name>
<reference evidence="2 3" key="2">
    <citation type="journal article" date="2016" name="Front. Microbiol.">
        <title>Genome and transcriptome sequences reveal the specific parasitism of the nematophagous Purpureocillium lilacinum 36-1.</title>
        <authorList>
            <person name="Xie J."/>
            <person name="Li S."/>
            <person name="Mo C."/>
            <person name="Xiao X."/>
            <person name="Peng D."/>
            <person name="Wang G."/>
            <person name="Xiao Y."/>
        </authorList>
    </citation>
    <scope>NUCLEOTIDE SEQUENCE [LARGE SCALE GENOMIC DNA]</scope>
    <source>
        <strain evidence="2 3">36-1</strain>
    </source>
</reference>
<dbReference type="EMBL" id="LCWV01000016">
    <property type="protein sequence ID" value="PWI68073.1"/>
    <property type="molecule type" value="Genomic_DNA"/>
</dbReference>
<evidence type="ECO:0000313" key="4">
    <source>
        <dbReference type="Proteomes" id="UP001287286"/>
    </source>
</evidence>
<reference evidence="2" key="1">
    <citation type="submission" date="2015-05" db="EMBL/GenBank/DDBJ databases">
        <authorList>
            <person name="Wang D.B."/>
            <person name="Wang M."/>
        </authorList>
    </citation>
    <scope>NUCLEOTIDE SEQUENCE</scope>
    <source>
        <strain evidence="2">36-1</strain>
    </source>
</reference>
<gene>
    <name evidence="2" type="ORF">PCL_02474</name>
    <name evidence="1" type="ORF">Purlil1_11176</name>
</gene>
<sequence>MRAAAVLGARALWSHEAGRPIELKLDTDLDINTPVKDCTRAEAFHLHDASLSVNSNDTPSHTANSRAILTTCSQCAAKMATTIPIRFDIHRKAFAYHYSITAHNSTTMDSPLYYCDVNRFTKSSTPDMVLHAGPSPAASPVALSHILQFSQSFKIGLGDAVPRQATDPDAVQWEDLRRSTITGAEHRWGMSLAARGSEARDGRRLALLWKRTRSVRAEGAEDGIRHRGFRGWKLLDEERPGEVLAVFTLDQVFGRRGVLQINVDYGDEFTVAVLMTLLTLYERSEMR</sequence>
<dbReference type="Proteomes" id="UP000245956">
    <property type="component" value="Unassembled WGS sequence"/>
</dbReference>
<comment type="caution">
    <text evidence="2">The sequence shown here is derived from an EMBL/GenBank/DDBJ whole genome shotgun (WGS) entry which is preliminary data.</text>
</comment>
<evidence type="ECO:0000313" key="1">
    <source>
        <dbReference type="EMBL" id="KAK4082518.1"/>
    </source>
</evidence>
<protein>
    <submittedName>
        <fullName evidence="2">Uncharacterized protein</fullName>
    </submittedName>
</protein>
<accession>A0A2U3E0Q4</accession>
<dbReference type="EMBL" id="JAWRVI010000064">
    <property type="protein sequence ID" value="KAK4082518.1"/>
    <property type="molecule type" value="Genomic_DNA"/>
</dbReference>
<keyword evidence="4" id="KW-1185">Reference proteome</keyword>
<dbReference type="AlphaFoldDB" id="A0A2U3E0Q4"/>
<dbReference type="Proteomes" id="UP001287286">
    <property type="component" value="Unassembled WGS sequence"/>
</dbReference>
<evidence type="ECO:0000313" key="3">
    <source>
        <dbReference type="Proteomes" id="UP000245956"/>
    </source>
</evidence>
<organism evidence="2 3">
    <name type="scientific">Purpureocillium lilacinum</name>
    <name type="common">Paecilomyces lilacinus</name>
    <dbReference type="NCBI Taxonomy" id="33203"/>
    <lineage>
        <taxon>Eukaryota</taxon>
        <taxon>Fungi</taxon>
        <taxon>Dikarya</taxon>
        <taxon>Ascomycota</taxon>
        <taxon>Pezizomycotina</taxon>
        <taxon>Sordariomycetes</taxon>
        <taxon>Hypocreomycetidae</taxon>
        <taxon>Hypocreales</taxon>
        <taxon>Ophiocordycipitaceae</taxon>
        <taxon>Purpureocillium</taxon>
    </lineage>
</organism>
<reference evidence="1" key="3">
    <citation type="submission" date="2023-11" db="EMBL/GenBank/DDBJ databases">
        <authorList>
            <person name="Beijen E."/>
            <person name="Ohm R.A."/>
        </authorList>
    </citation>
    <scope>NUCLEOTIDE SEQUENCE</scope>
    <source>
        <strain evidence="1">CBS 150709</strain>
    </source>
</reference>